<dbReference type="PANTHER" id="PTHR24028">
    <property type="entry name" value="CADHERIN-87A"/>
    <property type="match status" value="1"/>
</dbReference>
<dbReference type="InterPro" id="IPR015919">
    <property type="entry name" value="Cadherin-like_sf"/>
</dbReference>
<keyword evidence="8 12" id="KW-1133">Transmembrane helix</keyword>
<comment type="subcellular location">
    <subcellularLocation>
        <location evidence="1">Cell membrane</location>
        <topology evidence="1">Single-pass type I membrane protein</topology>
    </subcellularLocation>
</comment>
<dbReference type="GO" id="GO:0007156">
    <property type="term" value="P:homophilic cell adhesion via plasma membrane adhesion molecules"/>
    <property type="evidence" value="ECO:0007669"/>
    <property type="project" value="InterPro"/>
</dbReference>
<evidence type="ECO:0000256" key="1">
    <source>
        <dbReference type="ARBA" id="ARBA00004251"/>
    </source>
</evidence>
<gene>
    <name evidence="14" type="ORF">SPHA_62433</name>
</gene>
<dbReference type="FunFam" id="2.60.40.60:FF:000004">
    <property type="entry name" value="Protocadherin 1 gamma 2"/>
    <property type="match status" value="2"/>
</dbReference>
<evidence type="ECO:0000256" key="10">
    <source>
        <dbReference type="ARBA" id="ARBA00023180"/>
    </source>
</evidence>
<name>A0A812DY28_ACAPH</name>
<dbReference type="GO" id="GO:0005886">
    <property type="term" value="C:plasma membrane"/>
    <property type="evidence" value="ECO:0007669"/>
    <property type="project" value="UniProtKB-SubCell"/>
</dbReference>
<evidence type="ECO:0000256" key="11">
    <source>
        <dbReference type="PROSITE-ProRule" id="PRU00043"/>
    </source>
</evidence>
<feature type="domain" description="Cadherin" evidence="13">
    <location>
        <begin position="469"/>
        <end position="555"/>
    </location>
</feature>
<keyword evidence="9 12" id="KW-0472">Membrane</keyword>
<proteinExistence type="predicted"/>
<organism evidence="14 15">
    <name type="scientific">Acanthosepion pharaonis</name>
    <name type="common">Pharaoh cuttlefish</name>
    <name type="synonym">Sepia pharaonis</name>
    <dbReference type="NCBI Taxonomy" id="158019"/>
    <lineage>
        <taxon>Eukaryota</taxon>
        <taxon>Metazoa</taxon>
        <taxon>Spiralia</taxon>
        <taxon>Lophotrochozoa</taxon>
        <taxon>Mollusca</taxon>
        <taxon>Cephalopoda</taxon>
        <taxon>Coleoidea</taxon>
        <taxon>Decapodiformes</taxon>
        <taxon>Sepiida</taxon>
        <taxon>Sepiina</taxon>
        <taxon>Sepiidae</taxon>
        <taxon>Acanthosepion</taxon>
    </lineage>
</organism>
<dbReference type="Pfam" id="PF00028">
    <property type="entry name" value="Cadherin"/>
    <property type="match status" value="3"/>
</dbReference>
<evidence type="ECO:0000256" key="3">
    <source>
        <dbReference type="ARBA" id="ARBA00022692"/>
    </source>
</evidence>
<accession>A0A812DY28</accession>
<reference evidence="14" key="1">
    <citation type="submission" date="2021-01" db="EMBL/GenBank/DDBJ databases">
        <authorList>
            <person name="Li R."/>
            <person name="Bekaert M."/>
        </authorList>
    </citation>
    <scope>NUCLEOTIDE SEQUENCE</scope>
    <source>
        <strain evidence="14">Farmed</strain>
    </source>
</reference>
<feature type="transmembrane region" description="Helical" evidence="12">
    <location>
        <begin position="205"/>
        <end position="227"/>
    </location>
</feature>
<evidence type="ECO:0000256" key="5">
    <source>
        <dbReference type="ARBA" id="ARBA00022737"/>
    </source>
</evidence>
<dbReference type="CDD" id="cd11304">
    <property type="entry name" value="Cadherin_repeat"/>
    <property type="match status" value="3"/>
</dbReference>
<dbReference type="Proteomes" id="UP000597762">
    <property type="component" value="Unassembled WGS sequence"/>
</dbReference>
<keyword evidence="3 12" id="KW-0812">Transmembrane</keyword>
<dbReference type="SUPFAM" id="SSF49313">
    <property type="entry name" value="Cadherin-like"/>
    <property type="match status" value="3"/>
</dbReference>
<keyword evidence="10" id="KW-0325">Glycoprotein</keyword>
<evidence type="ECO:0000256" key="9">
    <source>
        <dbReference type="ARBA" id="ARBA00023136"/>
    </source>
</evidence>
<feature type="transmembrane region" description="Helical" evidence="12">
    <location>
        <begin position="569"/>
        <end position="594"/>
    </location>
</feature>
<feature type="domain" description="Cadherin" evidence="13">
    <location>
        <begin position="972"/>
        <end position="1058"/>
    </location>
</feature>
<dbReference type="PRINTS" id="PR00205">
    <property type="entry name" value="CADHERIN"/>
</dbReference>
<evidence type="ECO:0000256" key="4">
    <source>
        <dbReference type="ARBA" id="ARBA00022729"/>
    </source>
</evidence>
<dbReference type="PROSITE" id="PS50268">
    <property type="entry name" value="CADHERIN_2"/>
    <property type="match status" value="3"/>
</dbReference>
<keyword evidence="6 11" id="KW-0106">Calcium</keyword>
<evidence type="ECO:0000256" key="12">
    <source>
        <dbReference type="SAM" id="Phobius"/>
    </source>
</evidence>
<keyword evidence="4" id="KW-0732">Signal</keyword>
<dbReference type="SMART" id="SM00112">
    <property type="entry name" value="CA"/>
    <property type="match status" value="3"/>
</dbReference>
<dbReference type="InterPro" id="IPR020894">
    <property type="entry name" value="Cadherin_CS"/>
</dbReference>
<protein>
    <submittedName>
        <fullName evidence="14">PCDHGA</fullName>
    </submittedName>
</protein>
<dbReference type="InterPro" id="IPR002126">
    <property type="entry name" value="Cadherin-like_dom"/>
</dbReference>
<evidence type="ECO:0000256" key="2">
    <source>
        <dbReference type="ARBA" id="ARBA00022475"/>
    </source>
</evidence>
<evidence type="ECO:0000313" key="14">
    <source>
        <dbReference type="EMBL" id="CAE1310926.1"/>
    </source>
</evidence>
<comment type="caution">
    <text evidence="14">The sequence shown here is derived from an EMBL/GenBank/DDBJ whole genome shotgun (WGS) entry which is preliminary data.</text>
</comment>
<dbReference type="InterPro" id="IPR050174">
    <property type="entry name" value="Protocadherin/Cadherin-CA"/>
</dbReference>
<evidence type="ECO:0000259" key="13">
    <source>
        <dbReference type="PROSITE" id="PS50268"/>
    </source>
</evidence>
<feature type="transmembrane region" description="Helical" evidence="12">
    <location>
        <begin position="745"/>
        <end position="767"/>
    </location>
</feature>
<dbReference type="OrthoDB" id="6252479at2759"/>
<evidence type="ECO:0000256" key="8">
    <source>
        <dbReference type="ARBA" id="ARBA00022989"/>
    </source>
</evidence>
<dbReference type="Gene3D" id="2.60.40.60">
    <property type="entry name" value="Cadherins"/>
    <property type="match status" value="3"/>
</dbReference>
<keyword evidence="5" id="KW-0677">Repeat</keyword>
<evidence type="ECO:0000256" key="7">
    <source>
        <dbReference type="ARBA" id="ARBA00022889"/>
    </source>
</evidence>
<evidence type="ECO:0000313" key="15">
    <source>
        <dbReference type="Proteomes" id="UP000597762"/>
    </source>
</evidence>
<keyword evidence="15" id="KW-1185">Reference proteome</keyword>
<keyword evidence="2" id="KW-1003">Cell membrane</keyword>
<dbReference type="PANTHER" id="PTHR24028:SF146">
    <property type="entry name" value="CADHERIN 96CB, ISOFORM D-RELATED"/>
    <property type="match status" value="1"/>
</dbReference>
<evidence type="ECO:0000256" key="6">
    <source>
        <dbReference type="ARBA" id="ARBA00022837"/>
    </source>
</evidence>
<feature type="transmembrane region" description="Helical" evidence="12">
    <location>
        <begin position="16"/>
        <end position="41"/>
    </location>
</feature>
<keyword evidence="7" id="KW-0130">Cell adhesion</keyword>
<dbReference type="EMBL" id="CAHIKZ030004467">
    <property type="protein sequence ID" value="CAE1310926.1"/>
    <property type="molecule type" value="Genomic_DNA"/>
</dbReference>
<dbReference type="GO" id="GO:0005509">
    <property type="term" value="F:calcium ion binding"/>
    <property type="evidence" value="ECO:0007669"/>
    <property type="project" value="UniProtKB-UniRule"/>
</dbReference>
<feature type="domain" description="Cadherin" evidence="13">
    <location>
        <begin position="355"/>
        <end position="447"/>
    </location>
</feature>
<dbReference type="PROSITE" id="PS00232">
    <property type="entry name" value="CADHERIN_1"/>
    <property type="match status" value="1"/>
</dbReference>
<sequence length="1304" mass="144471">MLNAAHMHTDIKIHQYLLIVIVLVAVTVAIPITAAISICILRCIDTRSVAHAHPLAAASSKYYPDQAHPMHPSYQTTYWSGVSVAVRAEQDVLCRTLPGRGRRPQHCADVLDDGRRSSALGIKVQTATEVIYEEIRGASGGKRHEERNCMASACHPDMESSSHLDKEDPYAERYANHCQNVSVSNNTADMLNASHMHTDIKIHQYLLIVIVLVAVTVAIPITAAISICILRCIDTRSVAHAHPMAAASSKYYPDQAHPMHPSYQTTYWSGVSVAANEQNKMCFVELYRAEAEGPNIVQMFLDDGRRSSALGIKVQTATEVIYEEIRGASGGKRHEERNCMASACHPDMESSSHLDKEDPYAERYANHCQNVSAGSRLTYSLLTKNEDFLPFKITSDGLISTIMSLDHEFKDIYKFKVLAKDNGSPPLDNTVNVIVEIEDKNDNAPYFTFPSVNPYNLDVKYHPHHTKNITLLKAADSDSQENAFLKYEITEGNDKQLFAINHYTGLLSFSRLLSHQDAGSYHLKFMVKDSGSPVLSAKTSVFLTLAVSNNTADMLNASHMHTDIKIHQYLLIVIVLVAVTVAIPITAAISICILRCIDTRSVAHAHPLAAASSKYYPDQAHPMHPSYQTTYWSGVSVAVRAEQDVLCRTLPGRGRRPQHCADVLDDGRRSSALGIKVQTATEVIYESPFSHQDAGSYHLQFMVKDSGSPVLSAKTSVFLTLAVSNNTADMLNAAHMHTDIKIHQYLLIVIVLVAVTVAIPITAAISICILRCIDTRSVAHAHPLAAASSKYYPDQAHPMHPSYQTTYWSGVSVAVRAEQDVLCRTLPGRGRRPQHCADVLDDGRRSSALGIKVQTATEVIYEEIRGATGGKRHEDRNCMAPTCHPDMESSSHPDKEDPYAERYANHCQNVSVSDTSDYYEPHSSQSIQEEYTDMKPSLQTFMSPGDTRTVPRRLVNPYNLDVKYHPHHTKNITLLKAADSDSQENAFLKYEITAGNDKQLFAINHYTGLLSFSRLLSHQDAGSYHLQFMVKDSGSPVLAAKTSVFLTLAVSNNMADMLNAAHMHTDIKIHQYLLIVIVLVAVNVDIPITAAISICILRCIDTRSVAHAHPLAAASSKYYPDQAHPMHPSYQTTYWSGVSVAVRAEQDVLCRTLPGRGRRPQHCADVLDDGRRSSALGIKVQTATEVIYEEIRGATGGKRHEDRNCMASACHPDMGSSQPDKEDPYAERYANHCQNVPMSDTSDYYEPHSLQSIQEEYTDMKPSLQTFISPGDTRTVPRRLFLGNTKLQNSLKNIATRKITFLNI</sequence>